<evidence type="ECO:0000256" key="1">
    <source>
        <dbReference type="SAM" id="MobiDB-lite"/>
    </source>
</evidence>
<dbReference type="InterPro" id="IPR036928">
    <property type="entry name" value="AS_sf"/>
</dbReference>
<dbReference type="Proteomes" id="UP001500804">
    <property type="component" value="Unassembled WGS sequence"/>
</dbReference>
<dbReference type="Gene3D" id="3.90.1300.10">
    <property type="entry name" value="Amidase signature (AS) domain"/>
    <property type="match status" value="1"/>
</dbReference>
<dbReference type="RefSeq" id="WP_345603926.1">
    <property type="nucleotide sequence ID" value="NZ_BAABJO010000004.1"/>
</dbReference>
<organism evidence="3 4">
    <name type="scientific">Pseudonocardia adelaidensis</name>
    <dbReference type="NCBI Taxonomy" id="648754"/>
    <lineage>
        <taxon>Bacteria</taxon>
        <taxon>Bacillati</taxon>
        <taxon>Actinomycetota</taxon>
        <taxon>Actinomycetes</taxon>
        <taxon>Pseudonocardiales</taxon>
        <taxon>Pseudonocardiaceae</taxon>
        <taxon>Pseudonocardia</taxon>
    </lineage>
</organism>
<evidence type="ECO:0000259" key="2">
    <source>
        <dbReference type="Pfam" id="PF01425"/>
    </source>
</evidence>
<dbReference type="PANTHER" id="PTHR11895">
    <property type="entry name" value="TRANSAMIDASE"/>
    <property type="match status" value="1"/>
</dbReference>
<proteinExistence type="predicted"/>
<accession>A0ABP9NDE9</accession>
<comment type="caution">
    <text evidence="3">The sequence shown here is derived from an EMBL/GenBank/DDBJ whole genome shotgun (WGS) entry which is preliminary data.</text>
</comment>
<protein>
    <submittedName>
        <fullName evidence="3">Amidase</fullName>
    </submittedName>
</protein>
<dbReference type="PANTHER" id="PTHR11895:SF151">
    <property type="entry name" value="GLUTAMYL-TRNA(GLN) AMIDOTRANSFERASE SUBUNIT A"/>
    <property type="match status" value="1"/>
</dbReference>
<reference evidence="4" key="1">
    <citation type="journal article" date="2019" name="Int. J. Syst. Evol. Microbiol.">
        <title>The Global Catalogue of Microorganisms (GCM) 10K type strain sequencing project: providing services to taxonomists for standard genome sequencing and annotation.</title>
        <authorList>
            <consortium name="The Broad Institute Genomics Platform"/>
            <consortium name="The Broad Institute Genome Sequencing Center for Infectious Disease"/>
            <person name="Wu L."/>
            <person name="Ma J."/>
        </authorList>
    </citation>
    <scope>NUCLEOTIDE SEQUENCE [LARGE SCALE GENOMIC DNA]</scope>
    <source>
        <strain evidence="4">JCM 18302</strain>
    </source>
</reference>
<evidence type="ECO:0000313" key="4">
    <source>
        <dbReference type="Proteomes" id="UP001500804"/>
    </source>
</evidence>
<dbReference type="Pfam" id="PF01425">
    <property type="entry name" value="Amidase"/>
    <property type="match status" value="1"/>
</dbReference>
<feature type="domain" description="Amidase" evidence="2">
    <location>
        <begin position="59"/>
        <end position="476"/>
    </location>
</feature>
<feature type="region of interest" description="Disordered" evidence="1">
    <location>
        <begin position="158"/>
        <end position="190"/>
    </location>
</feature>
<dbReference type="SUPFAM" id="SSF75304">
    <property type="entry name" value="Amidase signature (AS) enzymes"/>
    <property type="match status" value="1"/>
</dbReference>
<gene>
    <name evidence="3" type="ORF">GCM10023320_13520</name>
</gene>
<evidence type="ECO:0000313" key="3">
    <source>
        <dbReference type="EMBL" id="GAA5115171.1"/>
    </source>
</evidence>
<name>A0ABP9NDE9_9PSEU</name>
<dbReference type="InterPro" id="IPR023631">
    <property type="entry name" value="Amidase_dom"/>
</dbReference>
<dbReference type="InterPro" id="IPR000120">
    <property type="entry name" value="Amidase"/>
</dbReference>
<keyword evidence="4" id="KW-1185">Reference proteome</keyword>
<sequence length="493" mass="51749">MALSFHVKAHQCCRPPCRRRAHDGARADGVLAYDPSTFEGLRFHTATPAFRDGTDSPREYLERCLATIAEREPVVRAWVVLNEDGARAQADASTERWRRGEPLSPVDGLPIGIKDLLETRDMPTRMGCAAFAGNFPKRDNAAVWALRQAGAVVLGKTATTELGGPEPSPTTNPFDPRHTPGGSSSGSGAAVGARMVPATIATQTGGSLMRPASFNGAWGLKPSQGAINRGERQTASMTSHGVLAACPEDMWLVAIAIASRAGGDPGRPALHGPAAPPPARRPGTVAVIETETWERLDPVSRDAFEQVVAQVEAAGVAVLRRAADPMVERVERSLVGVTDLGSGILAWEHSWAFRDVVANDADAVSARGKRFFLEAAERLGAAGYEEALRTRAAVQATYALLGPRADAVIAPTSSGPAPVWSGDVPGQPPVPWPTGDPGFNFPSSLLGAPAVNVPLMGVGGLPFGLQVMGQPGTDARTTAIARWMGETLTPVGV</sequence>
<dbReference type="EMBL" id="BAABJO010000004">
    <property type="protein sequence ID" value="GAA5115171.1"/>
    <property type="molecule type" value="Genomic_DNA"/>
</dbReference>